<dbReference type="Gene3D" id="1.10.10.60">
    <property type="entry name" value="Homeodomain-like"/>
    <property type="match status" value="2"/>
</dbReference>
<dbReference type="InterPro" id="IPR001005">
    <property type="entry name" value="SANT/Myb"/>
</dbReference>
<dbReference type="GO" id="GO:0045893">
    <property type="term" value="P:positive regulation of DNA-templated transcription"/>
    <property type="evidence" value="ECO:0007669"/>
    <property type="project" value="UniProtKB-ARBA"/>
</dbReference>
<dbReference type="FunFam" id="1.10.10.60:FF:000001">
    <property type="entry name" value="MYB-related transcription factor"/>
    <property type="match status" value="1"/>
</dbReference>
<dbReference type="PANTHER" id="PTHR47995:SF18">
    <property type="entry name" value="TRANSCRIPTION FACTOR MYB65"/>
    <property type="match status" value="1"/>
</dbReference>
<protein>
    <submittedName>
        <fullName evidence="11">Uncharacterized protein</fullName>
    </submittedName>
</protein>
<name>A0AAN7LVU7_TRANT</name>
<keyword evidence="5" id="KW-0010">Activator</keyword>
<dbReference type="EMBL" id="JAXQNO010000012">
    <property type="protein sequence ID" value="KAK4787373.1"/>
    <property type="molecule type" value="Genomic_DNA"/>
</dbReference>
<dbReference type="GO" id="GO:0040008">
    <property type="term" value="P:regulation of growth"/>
    <property type="evidence" value="ECO:0007669"/>
    <property type="project" value="UniProtKB-ARBA"/>
</dbReference>
<dbReference type="InterPro" id="IPR009057">
    <property type="entry name" value="Homeodomain-like_sf"/>
</dbReference>
<feature type="domain" description="Myb-like" evidence="9">
    <location>
        <begin position="18"/>
        <end position="67"/>
    </location>
</feature>
<dbReference type="FunFam" id="1.10.10.60:FF:000119">
    <property type="entry name" value="Transcription factor GAMYB"/>
    <property type="match status" value="1"/>
</dbReference>
<evidence type="ECO:0000256" key="1">
    <source>
        <dbReference type="ARBA" id="ARBA00004123"/>
    </source>
</evidence>
<evidence type="ECO:0000259" key="9">
    <source>
        <dbReference type="PROSITE" id="PS50090"/>
    </source>
</evidence>
<dbReference type="PANTHER" id="PTHR47995">
    <property type="entry name" value="TRANSCRIPTION FACTOR MYB33-RELATED"/>
    <property type="match status" value="1"/>
</dbReference>
<feature type="region of interest" description="Disordered" evidence="8">
    <location>
        <begin position="330"/>
        <end position="370"/>
    </location>
</feature>
<gene>
    <name evidence="11" type="ORF">SAY86_011206</name>
</gene>
<dbReference type="Proteomes" id="UP001346149">
    <property type="component" value="Unassembled WGS sequence"/>
</dbReference>
<evidence type="ECO:0000259" key="10">
    <source>
        <dbReference type="PROSITE" id="PS51294"/>
    </source>
</evidence>
<comment type="subcellular location">
    <subcellularLocation>
        <location evidence="1">Nucleus</location>
    </subcellularLocation>
</comment>
<keyword evidence="4" id="KW-0238">DNA-binding</keyword>
<keyword evidence="7" id="KW-0539">Nucleus</keyword>
<evidence type="ECO:0000256" key="8">
    <source>
        <dbReference type="SAM" id="MobiDB-lite"/>
    </source>
</evidence>
<evidence type="ECO:0000256" key="5">
    <source>
        <dbReference type="ARBA" id="ARBA00023159"/>
    </source>
</evidence>
<proteinExistence type="predicted"/>
<evidence type="ECO:0000313" key="11">
    <source>
        <dbReference type="EMBL" id="KAK4787373.1"/>
    </source>
</evidence>
<dbReference type="AlphaFoldDB" id="A0AAN7LVU7"/>
<comment type="caution">
    <text evidence="11">The sequence shown here is derived from an EMBL/GenBank/DDBJ whole genome shotgun (WGS) entry which is preliminary data.</text>
</comment>
<keyword evidence="6" id="KW-0804">Transcription</keyword>
<sequence length="457" mass="51009">MTRNHNEGPSAAEGQLVLKKGPWTPLEDEILVDYVRAHGEGNWNSVHKKTGLMRCGKSCRLRWANHLRPDLKKGAFSPEEEKTIIELHAKYGNKWARMAALLPGRTDNEIKNYWNTRTKRRQKANLPLYSQGIRKATSMHRRRHQQHRQQQHSPMYSLLLSQQVPSDLQGIYGTDPSPYPFYPASGFSMPQIDSMLKPLFSDDPDEPNHVRQLLLNDINGDFSIPIPPASSFLHQSIPDGLMQKYHPNSNNSISMDPPTIFDDQLNGTSFMMMMEDSYGNQSAVMPATLTSSSSSLNNGHCFIGSVPSNYSPREHYDTEHASAFQDSVLQEAKDNSSSLKENFKDDNDSSSVAAHSSGRPTAEGNLQNHSSIGLNAAEETTIVMDDPFSFMDDHLSSLLINFPSAMPTPDWYHGAGSGEVPAQQSSANAVEDTTGRLHICSYSNAPHHRLERPPLQN</sequence>
<dbReference type="GO" id="GO:0009653">
    <property type="term" value="P:anatomical structure morphogenesis"/>
    <property type="evidence" value="ECO:0007669"/>
    <property type="project" value="UniProtKB-ARBA"/>
</dbReference>
<dbReference type="CDD" id="cd00167">
    <property type="entry name" value="SANT"/>
    <property type="match status" value="2"/>
</dbReference>
<evidence type="ECO:0000256" key="2">
    <source>
        <dbReference type="ARBA" id="ARBA00022737"/>
    </source>
</evidence>
<evidence type="ECO:0000256" key="6">
    <source>
        <dbReference type="ARBA" id="ARBA00023163"/>
    </source>
</evidence>
<accession>A0AAN7LVU7</accession>
<evidence type="ECO:0000313" key="12">
    <source>
        <dbReference type="Proteomes" id="UP001346149"/>
    </source>
</evidence>
<dbReference type="GO" id="GO:0003677">
    <property type="term" value="F:DNA binding"/>
    <property type="evidence" value="ECO:0007669"/>
    <property type="project" value="UniProtKB-KW"/>
</dbReference>
<dbReference type="PROSITE" id="PS51294">
    <property type="entry name" value="HTH_MYB"/>
    <property type="match status" value="2"/>
</dbReference>
<keyword evidence="3" id="KW-0805">Transcription regulation</keyword>
<dbReference type="SUPFAM" id="SSF46689">
    <property type="entry name" value="Homeodomain-like"/>
    <property type="match status" value="1"/>
</dbReference>
<keyword evidence="12" id="KW-1185">Reference proteome</keyword>
<keyword evidence="2" id="KW-0677">Repeat</keyword>
<reference evidence="11 12" key="1">
    <citation type="journal article" date="2023" name="Hortic Res">
        <title>Pangenome of water caltrop reveals structural variations and asymmetric subgenome divergence after allopolyploidization.</title>
        <authorList>
            <person name="Zhang X."/>
            <person name="Chen Y."/>
            <person name="Wang L."/>
            <person name="Yuan Y."/>
            <person name="Fang M."/>
            <person name="Shi L."/>
            <person name="Lu R."/>
            <person name="Comes H.P."/>
            <person name="Ma Y."/>
            <person name="Chen Y."/>
            <person name="Huang G."/>
            <person name="Zhou Y."/>
            <person name="Zheng Z."/>
            <person name="Qiu Y."/>
        </authorList>
    </citation>
    <scope>NUCLEOTIDE SEQUENCE [LARGE SCALE GENOMIC DNA]</scope>
    <source>
        <strain evidence="11">F231</strain>
    </source>
</reference>
<dbReference type="GO" id="GO:0048235">
    <property type="term" value="P:pollen sperm cell differentiation"/>
    <property type="evidence" value="ECO:0007669"/>
    <property type="project" value="UniProtKB-ARBA"/>
</dbReference>
<dbReference type="InterPro" id="IPR017930">
    <property type="entry name" value="Myb_dom"/>
</dbReference>
<evidence type="ECO:0000256" key="4">
    <source>
        <dbReference type="ARBA" id="ARBA00023125"/>
    </source>
</evidence>
<feature type="domain" description="Myb-like" evidence="9">
    <location>
        <begin position="68"/>
        <end position="118"/>
    </location>
</feature>
<feature type="domain" description="HTH myb-type" evidence="10">
    <location>
        <begin position="18"/>
        <end position="67"/>
    </location>
</feature>
<dbReference type="GO" id="GO:0005634">
    <property type="term" value="C:nucleus"/>
    <property type="evidence" value="ECO:0007669"/>
    <property type="project" value="UniProtKB-SubCell"/>
</dbReference>
<evidence type="ECO:0000256" key="7">
    <source>
        <dbReference type="ARBA" id="ARBA00023242"/>
    </source>
</evidence>
<organism evidence="11 12">
    <name type="scientific">Trapa natans</name>
    <name type="common">Water chestnut</name>
    <dbReference type="NCBI Taxonomy" id="22666"/>
    <lineage>
        <taxon>Eukaryota</taxon>
        <taxon>Viridiplantae</taxon>
        <taxon>Streptophyta</taxon>
        <taxon>Embryophyta</taxon>
        <taxon>Tracheophyta</taxon>
        <taxon>Spermatophyta</taxon>
        <taxon>Magnoliopsida</taxon>
        <taxon>eudicotyledons</taxon>
        <taxon>Gunneridae</taxon>
        <taxon>Pentapetalae</taxon>
        <taxon>rosids</taxon>
        <taxon>malvids</taxon>
        <taxon>Myrtales</taxon>
        <taxon>Lythraceae</taxon>
        <taxon>Trapa</taxon>
    </lineage>
</organism>
<dbReference type="PROSITE" id="PS50090">
    <property type="entry name" value="MYB_LIKE"/>
    <property type="match status" value="2"/>
</dbReference>
<dbReference type="Pfam" id="PF00249">
    <property type="entry name" value="Myb_DNA-binding"/>
    <property type="match status" value="2"/>
</dbReference>
<feature type="domain" description="HTH myb-type" evidence="10">
    <location>
        <begin position="68"/>
        <end position="122"/>
    </location>
</feature>
<dbReference type="SMART" id="SM00717">
    <property type="entry name" value="SANT"/>
    <property type="match status" value="2"/>
</dbReference>
<evidence type="ECO:0000256" key="3">
    <source>
        <dbReference type="ARBA" id="ARBA00023015"/>
    </source>
</evidence>